<evidence type="ECO:0000256" key="1">
    <source>
        <dbReference type="SAM" id="Phobius"/>
    </source>
</evidence>
<organism evidence="2 3">
    <name type="scientific">Alternaria alternata</name>
    <name type="common">Alternaria rot fungus</name>
    <name type="synonym">Torula alternata</name>
    <dbReference type="NCBI Taxonomy" id="5599"/>
    <lineage>
        <taxon>Eukaryota</taxon>
        <taxon>Fungi</taxon>
        <taxon>Dikarya</taxon>
        <taxon>Ascomycota</taxon>
        <taxon>Pezizomycotina</taxon>
        <taxon>Dothideomycetes</taxon>
        <taxon>Pleosporomycetidae</taxon>
        <taxon>Pleosporales</taxon>
        <taxon>Pleosporineae</taxon>
        <taxon>Pleosporaceae</taxon>
        <taxon>Alternaria</taxon>
        <taxon>Alternaria sect. Alternaria</taxon>
        <taxon>Alternaria alternata complex</taxon>
    </lineage>
</organism>
<reference evidence="2 3" key="1">
    <citation type="submission" date="2016-05" db="EMBL/GenBank/DDBJ databases">
        <title>Comparative analysis of secretome profiles of manganese(II)-oxidizing ascomycete fungi.</title>
        <authorList>
            <consortium name="DOE Joint Genome Institute"/>
            <person name="Zeiner C.A."/>
            <person name="Purvine S.O."/>
            <person name="Zink E.M."/>
            <person name="Wu S."/>
            <person name="Pasa-Tolic L."/>
            <person name="Chaput D.L."/>
            <person name="Haridas S."/>
            <person name="Grigoriev I.V."/>
            <person name="Santelli C.M."/>
            <person name="Hansel C.M."/>
        </authorList>
    </citation>
    <scope>NUCLEOTIDE SEQUENCE [LARGE SCALE GENOMIC DNA]</scope>
    <source>
        <strain evidence="2 3">SRC1lrK2f</strain>
    </source>
</reference>
<feature type="non-terminal residue" evidence="2">
    <location>
        <position position="1"/>
    </location>
</feature>
<evidence type="ECO:0000313" key="2">
    <source>
        <dbReference type="EMBL" id="OAG13284.1"/>
    </source>
</evidence>
<accession>A0A177D0S1</accession>
<sequence length="58" mass="6972">RLLILNSYASYLTLDFLEYYKAKRIIVIVYLLYSTHSLQLLDIMLFSLLLKHYTKELT</sequence>
<gene>
    <name evidence="2" type="ORF">CC77DRAFT_951349</name>
</gene>
<dbReference type="RefSeq" id="XP_018378705.1">
    <property type="nucleotide sequence ID" value="XM_018535373.1"/>
</dbReference>
<keyword evidence="3" id="KW-1185">Reference proteome</keyword>
<dbReference type="GeneID" id="29120967"/>
<dbReference type="VEuPathDB" id="FungiDB:CC77DRAFT_951349"/>
<feature type="transmembrane region" description="Helical" evidence="1">
    <location>
        <begin position="25"/>
        <end position="50"/>
    </location>
</feature>
<keyword evidence="1" id="KW-0472">Membrane</keyword>
<dbReference type="KEGG" id="aalt:CC77DRAFT_951349"/>
<evidence type="ECO:0008006" key="4">
    <source>
        <dbReference type="Google" id="ProtNLM"/>
    </source>
</evidence>
<dbReference type="EMBL" id="KV441516">
    <property type="protein sequence ID" value="OAG13284.1"/>
    <property type="molecule type" value="Genomic_DNA"/>
</dbReference>
<proteinExistence type="predicted"/>
<keyword evidence="1" id="KW-0812">Transmembrane</keyword>
<keyword evidence="1" id="KW-1133">Transmembrane helix</keyword>
<evidence type="ECO:0000313" key="3">
    <source>
        <dbReference type="Proteomes" id="UP000077248"/>
    </source>
</evidence>
<dbReference type="AlphaFoldDB" id="A0A177D0S1"/>
<name>A0A177D0S1_ALTAL</name>
<dbReference type="Proteomes" id="UP000077248">
    <property type="component" value="Unassembled WGS sequence"/>
</dbReference>
<protein>
    <recommendedName>
        <fullName evidence="4">DDE-1 domain-containing protein</fullName>
    </recommendedName>
</protein>